<feature type="compositionally biased region" description="Polar residues" evidence="1">
    <location>
        <begin position="255"/>
        <end position="281"/>
    </location>
</feature>
<dbReference type="Proteomes" id="UP000594260">
    <property type="component" value="Unplaced"/>
</dbReference>
<dbReference type="EnsemblMetazoa" id="XM_022813091">
    <property type="protein sequence ID" value="XP_022668826"/>
    <property type="gene ID" value="LOC111253544"/>
</dbReference>
<feature type="region of interest" description="Disordered" evidence="1">
    <location>
        <begin position="203"/>
        <end position="238"/>
    </location>
</feature>
<dbReference type="GeneID" id="111253544"/>
<organism evidence="2 3">
    <name type="scientific">Varroa destructor</name>
    <name type="common">Honeybee mite</name>
    <dbReference type="NCBI Taxonomy" id="109461"/>
    <lineage>
        <taxon>Eukaryota</taxon>
        <taxon>Metazoa</taxon>
        <taxon>Ecdysozoa</taxon>
        <taxon>Arthropoda</taxon>
        <taxon>Chelicerata</taxon>
        <taxon>Arachnida</taxon>
        <taxon>Acari</taxon>
        <taxon>Parasitiformes</taxon>
        <taxon>Mesostigmata</taxon>
        <taxon>Gamasina</taxon>
        <taxon>Dermanyssoidea</taxon>
        <taxon>Varroidae</taxon>
        <taxon>Varroa</taxon>
    </lineage>
</organism>
<feature type="compositionally biased region" description="Basic and acidic residues" evidence="1">
    <location>
        <begin position="305"/>
        <end position="316"/>
    </location>
</feature>
<accession>A0A7M7KLQ4</accession>
<reference evidence="2" key="1">
    <citation type="submission" date="2021-01" db="UniProtKB">
        <authorList>
            <consortium name="EnsemblMetazoa"/>
        </authorList>
    </citation>
    <scope>IDENTIFICATION</scope>
</reference>
<feature type="compositionally biased region" description="Acidic residues" evidence="1">
    <location>
        <begin position="564"/>
        <end position="579"/>
    </location>
</feature>
<feature type="compositionally biased region" description="Polar residues" evidence="1">
    <location>
        <begin position="204"/>
        <end position="215"/>
    </location>
</feature>
<feature type="region of interest" description="Disordered" evidence="1">
    <location>
        <begin position="632"/>
        <end position="669"/>
    </location>
</feature>
<feature type="region of interest" description="Disordered" evidence="1">
    <location>
        <begin position="255"/>
        <end position="330"/>
    </location>
</feature>
<keyword evidence="3" id="KW-1185">Reference proteome</keyword>
<evidence type="ECO:0000256" key="1">
    <source>
        <dbReference type="SAM" id="MobiDB-lite"/>
    </source>
</evidence>
<dbReference type="InParanoid" id="A0A7M7KLQ4"/>
<evidence type="ECO:0000313" key="2">
    <source>
        <dbReference type="EnsemblMetazoa" id="XP_022668826"/>
    </source>
</evidence>
<dbReference type="OrthoDB" id="6517071at2759"/>
<proteinExistence type="predicted"/>
<feature type="compositionally biased region" description="Polar residues" evidence="1">
    <location>
        <begin position="657"/>
        <end position="669"/>
    </location>
</feature>
<dbReference type="RefSeq" id="XP_022668826.1">
    <property type="nucleotide sequence ID" value="XM_022813091.1"/>
</dbReference>
<dbReference type="AlphaFoldDB" id="A0A7M7KLQ4"/>
<evidence type="ECO:0000313" key="3">
    <source>
        <dbReference type="Proteomes" id="UP000594260"/>
    </source>
</evidence>
<dbReference type="KEGG" id="vde:111253544"/>
<sequence>MKYFGTIAVCCLEMMGEERGVCVEQSPVLIHRTSLSNSSGGGVGGLEGTEVVSLARMRPSHSSQDVASISHEQDYWEYGPGIVDRLKSKFINLSMNNQVGGQNGAISTHAPGKKNHLRSCASLENLQDGMGPNTTAETGGAFHRVPAASSVSGIGAAMNTTHKLLMISPANMRHHEPRRNPLVPKCPSMEILLDANRHYESHHLNATNNNSNSACDNGPGNQRAGVVSSSMSSVVESELPRRDIVRKYKSFFEQTSTSSSPQHLTNGTLHQSSAASHLSQKGSGGILRNNKTSPIKKPVANIKPLRKEQPPSESEARNSPPLNKLLHNKDNSQTNTCLTVLATSTSNVNGTEAVLNEINRQVNVSAEHSHNTLVSSIADPVTGINCGSDIRPQTNLTSVSSRQIASAGAQQMQVSWSPAGLVTDTVSEPRTPSLIVKPRACPLLLSESNSRPLAGCNSTTSGSAGSVGNMGSYMVGSLSTNCTSMVFDFRGKDVKPQVAVMPSPARLASKEELDGLDDSSEPSGITFIGENVVVGGGSLISTRNKNLSIRFDEQNLSSFFEYEAEDDDDDDETDEDPLVDDLCGSGEEDASENTARGLPSAVLGNYKPGVLSSGDDDFELGVSRLKRQQQTLAEESIEQQETGGELQAKPASHEETSVYSQVSSSDLLF</sequence>
<feature type="region of interest" description="Disordered" evidence="1">
    <location>
        <begin position="564"/>
        <end position="600"/>
    </location>
</feature>
<name>A0A7M7KLQ4_VARDE</name>
<feature type="compositionally biased region" description="Low complexity" evidence="1">
    <location>
        <begin position="226"/>
        <end position="237"/>
    </location>
</feature>
<protein>
    <submittedName>
        <fullName evidence="2">Uncharacterized protein</fullName>
    </submittedName>
</protein>